<dbReference type="Gene3D" id="3.40.250.10">
    <property type="entry name" value="Rhodanese-like domain"/>
    <property type="match status" value="1"/>
</dbReference>
<dbReference type="InterPro" id="IPR001763">
    <property type="entry name" value="Rhodanese-like_dom"/>
</dbReference>
<sequence length="152" mass="17568">MYYLKNYNSLSIICAILLASEISCSELANKGIEPCGLDPNYVVYYEDVVKVVNDPNILLVDVRTVEEVRKTGKIPSSINIPVQQLRETFVNMSEDEFKQRYNRTKPTFSDNIIVYCQSGRRATTAFYHMVDLGFTKVKVYLGSWSDWSRRHH</sequence>
<name>A0A5E4QF21_9NEOP</name>
<keyword evidence="3" id="KW-1185">Reference proteome</keyword>
<evidence type="ECO:0000313" key="2">
    <source>
        <dbReference type="EMBL" id="VVC96304.1"/>
    </source>
</evidence>
<dbReference type="Proteomes" id="UP000324832">
    <property type="component" value="Unassembled WGS sequence"/>
</dbReference>
<evidence type="ECO:0000259" key="1">
    <source>
        <dbReference type="PROSITE" id="PS50206"/>
    </source>
</evidence>
<dbReference type="InterPro" id="IPR036873">
    <property type="entry name" value="Rhodanese-like_dom_sf"/>
</dbReference>
<dbReference type="Pfam" id="PF00581">
    <property type="entry name" value="Rhodanese"/>
    <property type="match status" value="1"/>
</dbReference>
<protein>
    <recommendedName>
        <fullName evidence="1">Rhodanese domain-containing protein</fullName>
    </recommendedName>
</protein>
<dbReference type="PANTHER" id="PTHR44086:SF10">
    <property type="entry name" value="THIOSULFATE SULFURTRANSFERASE_RHODANESE-LIKE DOMAIN-CONTAINING PROTEIN 3"/>
    <property type="match status" value="1"/>
</dbReference>
<evidence type="ECO:0000313" key="3">
    <source>
        <dbReference type="Proteomes" id="UP000324832"/>
    </source>
</evidence>
<accession>A0A5E4QF21</accession>
<proteinExistence type="predicted"/>
<reference evidence="2 3" key="1">
    <citation type="submission" date="2017-07" db="EMBL/GenBank/DDBJ databases">
        <authorList>
            <person name="Talla V."/>
            <person name="Backstrom N."/>
        </authorList>
    </citation>
    <scope>NUCLEOTIDE SEQUENCE [LARGE SCALE GENOMIC DNA]</scope>
</reference>
<gene>
    <name evidence="2" type="ORF">LSINAPIS_LOCUS7836</name>
</gene>
<dbReference type="SUPFAM" id="SSF52821">
    <property type="entry name" value="Rhodanese/Cell cycle control phosphatase"/>
    <property type="match status" value="1"/>
</dbReference>
<feature type="domain" description="Rhodanese" evidence="1">
    <location>
        <begin position="53"/>
        <end position="149"/>
    </location>
</feature>
<organism evidence="2 3">
    <name type="scientific">Leptidea sinapis</name>
    <dbReference type="NCBI Taxonomy" id="189913"/>
    <lineage>
        <taxon>Eukaryota</taxon>
        <taxon>Metazoa</taxon>
        <taxon>Ecdysozoa</taxon>
        <taxon>Arthropoda</taxon>
        <taxon>Hexapoda</taxon>
        <taxon>Insecta</taxon>
        <taxon>Pterygota</taxon>
        <taxon>Neoptera</taxon>
        <taxon>Endopterygota</taxon>
        <taxon>Lepidoptera</taxon>
        <taxon>Glossata</taxon>
        <taxon>Ditrysia</taxon>
        <taxon>Papilionoidea</taxon>
        <taxon>Pieridae</taxon>
        <taxon>Dismorphiinae</taxon>
        <taxon>Leptidea</taxon>
    </lineage>
</organism>
<dbReference type="AlphaFoldDB" id="A0A5E4QF21"/>
<dbReference type="PROSITE" id="PS50206">
    <property type="entry name" value="RHODANESE_3"/>
    <property type="match status" value="1"/>
</dbReference>
<dbReference type="EMBL" id="FZQP02002658">
    <property type="protein sequence ID" value="VVC96304.1"/>
    <property type="molecule type" value="Genomic_DNA"/>
</dbReference>
<dbReference type="PANTHER" id="PTHR44086">
    <property type="entry name" value="THIOSULFATE SULFURTRANSFERASE RDL2, MITOCHONDRIAL-RELATED"/>
    <property type="match status" value="1"/>
</dbReference>
<dbReference type="SMART" id="SM00450">
    <property type="entry name" value="RHOD"/>
    <property type="match status" value="1"/>
</dbReference>